<proteinExistence type="predicted"/>
<protein>
    <submittedName>
        <fullName evidence="1">Uncharacterized protein</fullName>
    </submittedName>
</protein>
<evidence type="ECO:0000313" key="1">
    <source>
        <dbReference type="EMBL" id="JAD93001.1"/>
    </source>
</evidence>
<dbReference type="AlphaFoldDB" id="A0A0A9DYZ0"/>
<dbReference type="EMBL" id="GBRH01204894">
    <property type="protein sequence ID" value="JAD93001.1"/>
    <property type="molecule type" value="Transcribed_RNA"/>
</dbReference>
<reference evidence="1" key="2">
    <citation type="journal article" date="2015" name="Data Brief">
        <title>Shoot transcriptome of the giant reed, Arundo donax.</title>
        <authorList>
            <person name="Barrero R.A."/>
            <person name="Guerrero F.D."/>
            <person name="Moolhuijzen P."/>
            <person name="Goolsby J.A."/>
            <person name="Tidwell J."/>
            <person name="Bellgard S.E."/>
            <person name="Bellgard M.I."/>
        </authorList>
    </citation>
    <scope>NUCLEOTIDE SEQUENCE</scope>
    <source>
        <tissue evidence="1">Shoot tissue taken approximately 20 cm above the soil surface</tissue>
    </source>
</reference>
<name>A0A0A9DYZ0_ARUDO</name>
<sequence length="29" mass="3452">MDFLQNTLCMFPKLKHPNYLKIEVCGVIR</sequence>
<reference evidence="1" key="1">
    <citation type="submission" date="2014-09" db="EMBL/GenBank/DDBJ databases">
        <authorList>
            <person name="Magalhaes I.L.F."/>
            <person name="Oliveira U."/>
            <person name="Santos F.R."/>
            <person name="Vidigal T.H.D.A."/>
            <person name="Brescovit A.D."/>
            <person name="Santos A.J."/>
        </authorList>
    </citation>
    <scope>NUCLEOTIDE SEQUENCE</scope>
    <source>
        <tissue evidence="1">Shoot tissue taken approximately 20 cm above the soil surface</tissue>
    </source>
</reference>
<organism evidence="1">
    <name type="scientific">Arundo donax</name>
    <name type="common">Giant reed</name>
    <name type="synonym">Donax arundinaceus</name>
    <dbReference type="NCBI Taxonomy" id="35708"/>
    <lineage>
        <taxon>Eukaryota</taxon>
        <taxon>Viridiplantae</taxon>
        <taxon>Streptophyta</taxon>
        <taxon>Embryophyta</taxon>
        <taxon>Tracheophyta</taxon>
        <taxon>Spermatophyta</taxon>
        <taxon>Magnoliopsida</taxon>
        <taxon>Liliopsida</taxon>
        <taxon>Poales</taxon>
        <taxon>Poaceae</taxon>
        <taxon>PACMAD clade</taxon>
        <taxon>Arundinoideae</taxon>
        <taxon>Arundineae</taxon>
        <taxon>Arundo</taxon>
    </lineage>
</organism>
<accession>A0A0A9DYZ0</accession>